<dbReference type="EMBL" id="JBHTJL010000009">
    <property type="protein sequence ID" value="MFD1063221.1"/>
    <property type="molecule type" value="Genomic_DNA"/>
</dbReference>
<dbReference type="InterPro" id="IPR021109">
    <property type="entry name" value="Peptidase_aspartic_dom_sf"/>
</dbReference>
<dbReference type="SMART" id="SM00228">
    <property type="entry name" value="PDZ"/>
    <property type="match status" value="1"/>
</dbReference>
<dbReference type="Pfam" id="PF00595">
    <property type="entry name" value="PDZ"/>
    <property type="match status" value="1"/>
</dbReference>
<keyword evidence="2" id="KW-0645">Protease</keyword>
<reference evidence="3" key="1">
    <citation type="journal article" date="2019" name="Int. J. Syst. Evol. Microbiol.">
        <title>The Global Catalogue of Microorganisms (GCM) 10K type strain sequencing project: providing services to taxonomists for standard genome sequencing and annotation.</title>
        <authorList>
            <consortium name="The Broad Institute Genomics Platform"/>
            <consortium name="The Broad Institute Genome Sequencing Center for Infectious Disease"/>
            <person name="Wu L."/>
            <person name="Ma J."/>
        </authorList>
    </citation>
    <scope>NUCLEOTIDE SEQUENCE [LARGE SCALE GENOMIC DNA]</scope>
    <source>
        <strain evidence="3">CCUG 62215</strain>
    </source>
</reference>
<comment type="caution">
    <text evidence="2">The sequence shown here is derived from an EMBL/GenBank/DDBJ whole genome shotgun (WGS) entry which is preliminary data.</text>
</comment>
<sequence>MSKNKSSKIKFQLINNIIVMPVQLNGVELSFVLDTGVSKPILFNIANLDSLQIKNTQRSFLRGLGKDGVISAIKSKGNILRIGEAIAVNKEISMVFDPSINFTPRLGVPVHGIIGYDIFKDFVVEINYNNKFIKLYKPDNFKLKTSKSRRLIPIEIINKKPYLDALVTTDGKETSVKLLMDTGSSDALWLFEKSKFNITVPTQFYFEDFLGKGLSGPVYGKRSKIDTFVLTGFELENVNVAYPDSSYLAFARRNTKRNGSISGNLLKRFNWFLDYKNNRAWLKKNSAFKSNFYYNNSGIVLEQLGFRVAKQLQKTVRKDGYGRKVEGSVGLDLIDKYKFVLKPNFQVVELRENSNAKAAGIKIDDVVIAINGKETSDLTLQQVNQFFYDKKGTVLRLRVDRNGQLLYFKFQLDDVFKKKSLQTEDSSN</sequence>
<keyword evidence="3" id="KW-1185">Reference proteome</keyword>
<dbReference type="InterPro" id="IPR001478">
    <property type="entry name" value="PDZ"/>
</dbReference>
<accession>A0ABW3NAA6</accession>
<dbReference type="GO" id="GO:0006508">
    <property type="term" value="P:proteolysis"/>
    <property type="evidence" value="ECO:0007669"/>
    <property type="project" value="UniProtKB-KW"/>
</dbReference>
<dbReference type="InterPro" id="IPR036034">
    <property type="entry name" value="PDZ_sf"/>
</dbReference>
<feature type="domain" description="PDZ" evidence="1">
    <location>
        <begin position="302"/>
        <end position="403"/>
    </location>
</feature>
<name>A0ABW3NAA6_9FLAO</name>
<dbReference type="Gene3D" id="2.30.42.10">
    <property type="match status" value="1"/>
</dbReference>
<dbReference type="Gene3D" id="2.40.70.10">
    <property type="entry name" value="Acid Proteases"/>
    <property type="match status" value="1"/>
</dbReference>
<dbReference type="SUPFAM" id="SSF50156">
    <property type="entry name" value="PDZ domain-like"/>
    <property type="match status" value="1"/>
</dbReference>
<dbReference type="GO" id="GO:0008233">
    <property type="term" value="F:peptidase activity"/>
    <property type="evidence" value="ECO:0007669"/>
    <property type="project" value="UniProtKB-KW"/>
</dbReference>
<evidence type="ECO:0000313" key="2">
    <source>
        <dbReference type="EMBL" id="MFD1063221.1"/>
    </source>
</evidence>
<dbReference type="RefSeq" id="WP_386129780.1">
    <property type="nucleotide sequence ID" value="NZ_JBHTJL010000009.1"/>
</dbReference>
<evidence type="ECO:0000313" key="3">
    <source>
        <dbReference type="Proteomes" id="UP001597013"/>
    </source>
</evidence>
<organism evidence="2 3">
    <name type="scientific">Winogradskyella litorisediminis</name>
    <dbReference type="NCBI Taxonomy" id="1156618"/>
    <lineage>
        <taxon>Bacteria</taxon>
        <taxon>Pseudomonadati</taxon>
        <taxon>Bacteroidota</taxon>
        <taxon>Flavobacteriia</taxon>
        <taxon>Flavobacteriales</taxon>
        <taxon>Flavobacteriaceae</taxon>
        <taxon>Winogradskyella</taxon>
    </lineage>
</organism>
<keyword evidence="2" id="KW-0378">Hydrolase</keyword>
<protein>
    <submittedName>
        <fullName evidence="2">Aspartyl protease family protein</fullName>
    </submittedName>
</protein>
<gene>
    <name evidence="2" type="ORF">ACFQ1Q_08170</name>
</gene>
<proteinExistence type="predicted"/>
<dbReference type="Proteomes" id="UP001597013">
    <property type="component" value="Unassembled WGS sequence"/>
</dbReference>
<dbReference type="Pfam" id="PF13650">
    <property type="entry name" value="Asp_protease_2"/>
    <property type="match status" value="1"/>
</dbReference>
<evidence type="ECO:0000259" key="1">
    <source>
        <dbReference type="SMART" id="SM00228"/>
    </source>
</evidence>